<reference evidence="2" key="1">
    <citation type="submission" date="2020-05" db="EMBL/GenBank/DDBJ databases">
        <title>Mycena genomes resolve the evolution of fungal bioluminescence.</title>
        <authorList>
            <person name="Tsai I.J."/>
        </authorList>
    </citation>
    <scope>NUCLEOTIDE SEQUENCE</scope>
    <source>
        <strain evidence="2">160909Yilan</strain>
    </source>
</reference>
<feature type="region of interest" description="Disordered" evidence="1">
    <location>
        <begin position="83"/>
        <end position="137"/>
    </location>
</feature>
<feature type="compositionally biased region" description="Polar residues" evidence="1">
    <location>
        <begin position="123"/>
        <end position="134"/>
    </location>
</feature>
<evidence type="ECO:0000313" key="3">
    <source>
        <dbReference type="Proteomes" id="UP000623467"/>
    </source>
</evidence>
<sequence length="379" mass="41454">MEMFSHSYHHHQPTPEGHRPATATQTLHANCTSAPDLVSDHYQRLESLLDSALATLALINVTTPVPIYCSRIRQVVQALDHYASTQPTTPTPDLTTKTDTDPTTAADPPRTAPTPATYAGVVRQSTSPEPTTSDPHIAKHLSRSVSLTPPAMAAPIPAGDQVVIRFDLKRIQPTVKPDPESLYLALEKALGTGHYLGGVRWTQRGNLVIAPETDTCTAKHILYQHEIIWAALHPLLGLPPEYTPPPFQIDGESRWHFVVIHGVPVQAALAECNLRSVESWIDPLSDFKGHALPPLGNSEDADFALGTPDTLRSGPRRARAALQPLLDPDNIWRVQKVLCATQGLFVSTPYIPLDRLSARVDHLGVDTIHVYIVNSTLNQ</sequence>
<name>A0A8H6XRC0_9AGAR</name>
<evidence type="ECO:0000313" key="2">
    <source>
        <dbReference type="EMBL" id="KAF7345181.1"/>
    </source>
</evidence>
<accession>A0A8H6XRC0</accession>
<proteinExistence type="predicted"/>
<dbReference type="EMBL" id="JACAZH010000020">
    <property type="protein sequence ID" value="KAF7345181.1"/>
    <property type="molecule type" value="Genomic_DNA"/>
</dbReference>
<organism evidence="2 3">
    <name type="scientific">Mycena sanguinolenta</name>
    <dbReference type="NCBI Taxonomy" id="230812"/>
    <lineage>
        <taxon>Eukaryota</taxon>
        <taxon>Fungi</taxon>
        <taxon>Dikarya</taxon>
        <taxon>Basidiomycota</taxon>
        <taxon>Agaricomycotina</taxon>
        <taxon>Agaricomycetes</taxon>
        <taxon>Agaricomycetidae</taxon>
        <taxon>Agaricales</taxon>
        <taxon>Marasmiineae</taxon>
        <taxon>Mycenaceae</taxon>
        <taxon>Mycena</taxon>
    </lineage>
</organism>
<feature type="region of interest" description="Disordered" evidence="1">
    <location>
        <begin position="1"/>
        <end position="21"/>
    </location>
</feature>
<keyword evidence="3" id="KW-1185">Reference proteome</keyword>
<dbReference type="Proteomes" id="UP000623467">
    <property type="component" value="Unassembled WGS sequence"/>
</dbReference>
<evidence type="ECO:0000256" key="1">
    <source>
        <dbReference type="SAM" id="MobiDB-lite"/>
    </source>
</evidence>
<feature type="compositionally biased region" description="Low complexity" evidence="1">
    <location>
        <begin position="85"/>
        <end position="117"/>
    </location>
</feature>
<dbReference type="AlphaFoldDB" id="A0A8H6XRC0"/>
<protein>
    <submittedName>
        <fullName evidence="2">Uncharacterized protein</fullName>
    </submittedName>
</protein>
<gene>
    <name evidence="2" type="ORF">MSAN_01894400</name>
</gene>
<comment type="caution">
    <text evidence="2">The sequence shown here is derived from an EMBL/GenBank/DDBJ whole genome shotgun (WGS) entry which is preliminary data.</text>
</comment>